<evidence type="ECO:0000256" key="4">
    <source>
        <dbReference type="SAM" id="MobiDB-lite"/>
    </source>
</evidence>
<feature type="region of interest" description="Disordered" evidence="4">
    <location>
        <begin position="3677"/>
        <end position="3724"/>
    </location>
</feature>
<dbReference type="SUPFAM" id="SSF50978">
    <property type="entry name" value="WD40 repeat-like"/>
    <property type="match status" value="1"/>
</dbReference>
<dbReference type="SUPFAM" id="SSF81837">
    <property type="entry name" value="BEACH domain"/>
    <property type="match status" value="1"/>
</dbReference>
<comment type="caution">
    <text evidence="7">The sequence shown here is derived from an EMBL/GenBank/DDBJ whole genome shotgun (WGS) entry which is preliminary data.</text>
</comment>
<dbReference type="Gene3D" id="2.30.29.30">
    <property type="entry name" value="Pleckstrin-homology domain (PH domain)/Phosphotyrosine-binding domain (PTB)"/>
    <property type="match status" value="1"/>
</dbReference>
<evidence type="ECO:0000256" key="2">
    <source>
        <dbReference type="ARBA" id="ARBA00022737"/>
    </source>
</evidence>
<evidence type="ECO:0000256" key="3">
    <source>
        <dbReference type="PROSITE-ProRule" id="PRU00221"/>
    </source>
</evidence>
<dbReference type="InterPro" id="IPR001680">
    <property type="entry name" value="WD40_rpt"/>
</dbReference>
<feature type="compositionally biased region" description="Polar residues" evidence="4">
    <location>
        <begin position="1669"/>
        <end position="1710"/>
    </location>
</feature>
<dbReference type="InterPro" id="IPR015943">
    <property type="entry name" value="WD40/YVTN_repeat-like_dom_sf"/>
</dbReference>
<evidence type="ECO:0000313" key="8">
    <source>
        <dbReference type="Proteomes" id="UP000606786"/>
    </source>
</evidence>
<feature type="region of interest" description="Disordered" evidence="4">
    <location>
        <begin position="1253"/>
        <end position="1326"/>
    </location>
</feature>
<dbReference type="PROSITE" id="PS50197">
    <property type="entry name" value="BEACH"/>
    <property type="match status" value="1"/>
</dbReference>
<keyword evidence="8" id="KW-1185">Reference proteome</keyword>
<feature type="compositionally biased region" description="Polar residues" evidence="4">
    <location>
        <begin position="937"/>
        <end position="950"/>
    </location>
</feature>
<feature type="region of interest" description="Disordered" evidence="4">
    <location>
        <begin position="929"/>
        <end position="950"/>
    </location>
</feature>
<feature type="domain" description="BEACH-type PH" evidence="6">
    <location>
        <begin position="2993"/>
        <end position="3087"/>
    </location>
</feature>
<evidence type="ECO:0000256" key="1">
    <source>
        <dbReference type="ARBA" id="ARBA00022574"/>
    </source>
</evidence>
<feature type="region of interest" description="Disordered" evidence="4">
    <location>
        <begin position="1646"/>
        <end position="1710"/>
    </location>
</feature>
<feature type="domain" description="BEACH" evidence="5">
    <location>
        <begin position="3091"/>
        <end position="3388"/>
    </location>
</feature>
<feature type="repeat" description="WD" evidence="3">
    <location>
        <begin position="3603"/>
        <end position="3644"/>
    </location>
</feature>
<dbReference type="Pfam" id="PF14844">
    <property type="entry name" value="PH_BEACH"/>
    <property type="match status" value="1"/>
</dbReference>
<keyword evidence="2" id="KW-0677">Repeat</keyword>
<dbReference type="PANTHER" id="PTHR13743:SF86">
    <property type="entry name" value="LYSOSOMAL-TRAFFICKING REGULATOR"/>
    <property type="match status" value="1"/>
</dbReference>
<dbReference type="PROSITE" id="PS51783">
    <property type="entry name" value="PH_BEACH"/>
    <property type="match status" value="1"/>
</dbReference>
<sequence>MEQKATQVGDPADLLAETLSTIWRNYQNIGDDTNAKLHWIELFLFYFQYVEEEALQSSYIKSLIHNIPEEITSYLLESVCNIINASHLSIPLQTNEGGSTDLTQNAISNTSSIAANSLLTNQSFTPLILNAPSDWGKIIALRNFLTNHVGKHLLRFLLRVDIKLIASQNGLCSLCIKLFPNCKWNSIDIALNTSQSILTAIATISTLKTSSISLQIIANTPVIKLKAKTSTFPLEFEDGLEKFRNTIVSSDEIAYILVQLMLKCVANECEDNLTSQSVTVISLNFALECLCADGVIYETQGNAATIKLELLQLIIRCINNIFNASSCLSVIQFENVFAKLSIILKKYAIKTATERKTEKSSVYNDCLPLNFLLEFLSATNYIFFDILQKILIQLYKSKKPNQIGGHKSSVQNLKFIDESAIDVSIETFQKLLQNISNDADEDTMPRTLVVLTFKLLIKINEQLFKNEQTVKGITNSQNSFNTRRKCYHFRQVHCLAQVPTLSCFFQGILLSLIPKISLDMQEYAIRYLLRIGICCCHYTITTYATCLQLILNLTPLYQNCTYKFLHHRVLCVIFAQDYGAENRRHAEGCAKCDIKFKSLEFRKEILQLYKQIYEKLCTEGSLNTIQALQSLLKHLKYISDTLSSDMAAGILAEIVLPTFRKFKAEMFENRKANNTLDTKSNEQMDTGVAQQPAPANTHFVTSSPDTKLKSDVTISPSNILQDCLNIFVAYLGIDIRLIKAFYNEENVTHLEDLFCEPVLVHSICELIKIGIDNVTFLGESDHEQSILSERLITLLLNASGDNATQFNTLVKQPTQSNGGNDRRVGDVPKVLSAVDNLYVTALQWSFIYELLQTSHYFFNEFSIRYNLNQNNAITITDNDIQTQSTNVEGCNKNKLLSDKTMDDIFKLNYNALCTFLQLSQRKSSNTSKLIHSPHRISATTSSPMDSTQTYNANPEANKEESCYLSSSLEYLLSSIEVDAAKQMFESISSSIASDASTITAISNAPSHENQYFAQKDHTFDRDTQCYAEAYNLSFLNNIKQQNLGCLGDVLSVESENNGSIVIFDVRNQLNSRATTNLTSNAITASPLIASSVGPLTNTTVWNCAADALSTSSLVERPETQAAVLNIGISIFTKFISALGSFFVGSKTNSVQDLNQSSSEGSRGREIDPNLIRLLETSNDSKRYLLRLFETTMAISIKGFKGDVDTMQNHLRTLKAVILSYGNTKNCQTHTEDHSRENAVLKALQSLLKIAEQTTTNTNNNNNVAATTTTTDVNSSKGYENNASIDIDTDPQSPLRPRARSFNNAKTQHKSSNVSTPHTTGSKRPASGDYVDIDYFSARLSIFCESEMELSENENEDRYMTADEGYEADGEIPEISESETEFDNKQDFWNSFQPSSRYRAHLLHDGLCQLVVEILIELSERCIQNPAGWSECLVQLANRLFVIRSHIGDSLFLLRGFAPVLKCGDPRLKELQQSLLELIVDINTPEMLCTYFNILAAKNPPVDLLMKYLSHICSSKLRKPQAMVELEFPISIDGKCTSTSDQRLTMEIDRIRNMHINAQAITPLSRTPCIIPIQHARVWGNDGLTLAFWLQMKAGHANKSSTVHLEDETRSTQEESHKTHILSIGTNQVLLSVYVNREMKMVFEASKPNAEIQPQTQAPTPTEPTGTILEETTAQNTSKESADGNINHSSPTNSKSATPVTSPTNATSPSTLRVALKQTKLVILNSFNNMHLFKYHSQNQSCEIASVELKSFRFTRNRWTHIAFSVCTHQDHMELKVYVDGVEQEFVYLHLRNIRTLQRNHAFQIICLGDSVHPVNSAANTGENTASRTTVDGYPMAFGVTNLLLFNCKITAWATIANLTAMGPDFSELAPLQVNSWRPNYGFVNLSKIKKANFGNVAEAMRLLYEARVLVYTAESPDIVMCFNSEMNAKEGSVVNAGRAFGLVLYGELTQNHLRSLQSTTQLTGGLSTNLYLFARVVELSSNSMSQYMALDLFLNLALSDSQLYAEFLRINYMNLIGYVVKTDRCSKDVNLLRSILNNACSQPVINKKGDALEVNENSTAIVVYPQLITSILHRYSDWHRSGVEHSEVLDMLFLCILALTREKHPHRDLNLDQLNEAGLLKELLNLCKVYVIESPNPVYISKCAAESFVGILSVFAGSPPSTSLMDEIMKLALLLQKPSECYITHDRAKFYFLLTPQPPVKERSTAASSFELVTTPFRRKSKRDRPGPTMTISADKTEINTKQNERIKCLRRLHITAASSPHKRNLLELEDNLENVADCARLNKKALRLLSPVNVENWRTKFKYTSPNWCSSTSPMRKSQALNAEKKLYLSTYTPNRITHKRLRHASCNHVLCNNENRKLRKRDTQLMEGSISSIDGGGSDKETISNHHLGFSVISPATTQQQRRNRVLVKTDFYNWPGILALQEGLLTLLKNFLCLLPDNAVDEVLKHYVKVDILLVLCNNNSCAVRTAIIKLLAVLLRRLQSSDIGQHVKHLYPQHLANQMSIYTTDMQMFEACLEWVTGIYYSITKILSCDMPLQIVERFGINTLLSVLINMPNTQGSQKAKAFKILNKMFNTDGDQQQLLIEAGLLICCIKSLFILYLCSTVVDVGLEESILVLLTRIGEKSLVSVGQIKFVWDILNMLTFLHEGAIGSVIKNLRSAQARLQYKWVSMFFESANEPRNFKVKTLPNSSLSLAETKERLRLLIDRCAQFFTICDAKYTPSTPEIELFQLIVAYSIATSQRCNNFIAWGLQPSRPRELRAFIVNALWNACQPEFMPPVIGDGKIIKTFLWLCLLEDLQKPLENLQHLCKHLGINEHDSTWNLESELERIEVNRNAIATEQKGKLDETVYRSESLALSCIESSMLNTRRVAELQNSERKLLMYQLKDYDDASIYNKWLGIVRRMTHEGAPWYSKERSENFWELDDTEGPSRVHTRLRRCHLDIDKRFFMEDYYNIELRNNDISMSTSACFGNEFIRPLEYLLSSYDQQLNISLNSQILYNFPAKFLPVDGEIDGEIIITDHKLYFMATYRCKYFYINCDISSISEIWLKRYQHQEKAFEIFLDTNQSLFFSLQNQEDYKIMYDVFCDKIVTHPDQAKILVITQQWREGLLTNWEYLMTLNQIAGRTYNDLMQYPVFPWILSNYSSDILDLTDITNFRKLEKPVAVQHEENEEHYISNYTYLNNTMTNMGSLTLKPYHYSSHYSNSGTVLHFLVRVPPFTSYFLRYQDNNFDLPDRTFHSLNTTWNLASRDSPTDVKELIPEFFCLPEMFENFERFDFGCRQNGERVEDVQLPPWCQRDARLFVLIHRQALEAELARNQLHHWVDLIFGYKQSGENAVEAINVFHPATYPSFLDSITSDPIELKAVETMIKTYGQMPRQLFKNAHPQTKTLNYCLVNKEVLPTVRGLRWGVYLGSPQLPTPTLGNIYKIPGAEYLVSFNNTNAVYGLPTKSCIMQGAEVDTFNVISWHYDDHIVRIQPLNKLFTKPKNILRSQVIDDISACGADPNSNQLWFGHKSGRISIYKCGNAELHSRAVKSRQNYIRGLRRSYNSAFRKLTTTTRSYSDDNESGHVAPLSSSTGLGSSSSDAPLRDCADLTWTGPTILLRHSDEVTNIRLAVEFKIAVSAGRDGLAVIWDLNNWNYIRTIDRPTEIHHSPITVITISPTLGDIITVHTTPQQLVQRSSPERQHANSVHNNHQQRQQSAERITSPSSSTSTSPTQPSVPDECFEVTEESLDDFVNVAINPNGKSIMRLHTANARYVQHIVHEDRILAATYSYIKEGVGVNVIATAIEGGIIRLWSSWNLSFVSEIITGISNIRSIVYSTHQHLVALTKDSHIQVWETEGLYGNSPKFPQIAYK</sequence>
<proteinExistence type="predicted"/>
<name>A0A811UZ34_CERCA</name>
<reference evidence="7" key="1">
    <citation type="submission" date="2020-11" db="EMBL/GenBank/DDBJ databases">
        <authorList>
            <person name="Whitehead M."/>
        </authorList>
    </citation>
    <scope>NUCLEOTIDE SEQUENCE</scope>
    <source>
        <strain evidence="7">EGII</strain>
    </source>
</reference>
<dbReference type="SUPFAM" id="SSF50729">
    <property type="entry name" value="PH domain-like"/>
    <property type="match status" value="1"/>
</dbReference>
<feature type="compositionally biased region" description="Low complexity" evidence="4">
    <location>
        <begin position="3574"/>
        <end position="3585"/>
    </location>
</feature>
<dbReference type="PROSITE" id="PS50082">
    <property type="entry name" value="WD_REPEATS_2"/>
    <property type="match status" value="1"/>
</dbReference>
<dbReference type="InterPro" id="IPR050865">
    <property type="entry name" value="BEACH_Domain"/>
</dbReference>
<gene>
    <name evidence="7" type="ORF">CCAP1982_LOCUS11383</name>
</gene>
<accession>A0A811UZ34</accession>
<dbReference type="InterPro" id="IPR036372">
    <property type="entry name" value="BEACH_dom_sf"/>
</dbReference>
<feature type="compositionally biased region" description="Low complexity" evidence="4">
    <location>
        <begin position="3707"/>
        <end position="3723"/>
    </location>
</feature>
<feature type="compositionally biased region" description="Low complexity" evidence="4">
    <location>
        <begin position="1652"/>
        <end position="1664"/>
    </location>
</feature>
<dbReference type="InterPro" id="IPR011993">
    <property type="entry name" value="PH-like_dom_sf"/>
</dbReference>
<dbReference type="Pfam" id="PF02138">
    <property type="entry name" value="Beach"/>
    <property type="match status" value="1"/>
</dbReference>
<dbReference type="Gene3D" id="2.130.10.10">
    <property type="entry name" value="YVTN repeat-like/Quinoprotein amine dehydrogenase"/>
    <property type="match status" value="1"/>
</dbReference>
<protein>
    <submittedName>
        <fullName evidence="7">(Mediterranean fruit fly) hypothetical protein</fullName>
    </submittedName>
</protein>
<dbReference type="InterPro" id="IPR000409">
    <property type="entry name" value="BEACH_dom"/>
</dbReference>
<dbReference type="SMART" id="SM01026">
    <property type="entry name" value="Beach"/>
    <property type="match status" value="1"/>
</dbReference>
<feature type="region of interest" description="Disordered" evidence="4">
    <location>
        <begin position="3559"/>
        <end position="3586"/>
    </location>
</feature>
<feature type="compositionally biased region" description="Polar residues" evidence="4">
    <location>
        <begin position="1274"/>
        <end position="1283"/>
    </location>
</feature>
<dbReference type="Proteomes" id="UP000606786">
    <property type="component" value="Unassembled WGS sequence"/>
</dbReference>
<dbReference type="PANTHER" id="PTHR13743">
    <property type="entry name" value="BEIGE/BEACH-RELATED"/>
    <property type="match status" value="1"/>
</dbReference>
<dbReference type="PROSITE" id="PS00678">
    <property type="entry name" value="WD_REPEATS_1"/>
    <property type="match status" value="1"/>
</dbReference>
<feature type="compositionally biased region" description="Low complexity" evidence="4">
    <location>
        <begin position="1253"/>
        <end position="1273"/>
    </location>
</feature>
<organism evidence="7 8">
    <name type="scientific">Ceratitis capitata</name>
    <name type="common">Mediterranean fruit fly</name>
    <name type="synonym">Tephritis capitata</name>
    <dbReference type="NCBI Taxonomy" id="7213"/>
    <lineage>
        <taxon>Eukaryota</taxon>
        <taxon>Metazoa</taxon>
        <taxon>Ecdysozoa</taxon>
        <taxon>Arthropoda</taxon>
        <taxon>Hexapoda</taxon>
        <taxon>Insecta</taxon>
        <taxon>Pterygota</taxon>
        <taxon>Neoptera</taxon>
        <taxon>Endopterygota</taxon>
        <taxon>Diptera</taxon>
        <taxon>Brachycera</taxon>
        <taxon>Muscomorpha</taxon>
        <taxon>Tephritoidea</taxon>
        <taxon>Tephritidae</taxon>
        <taxon>Ceratitis</taxon>
        <taxon>Ceratitis</taxon>
    </lineage>
</organism>
<dbReference type="Gene3D" id="1.10.1540.10">
    <property type="entry name" value="BEACH domain"/>
    <property type="match status" value="1"/>
</dbReference>
<dbReference type="CDD" id="cd06071">
    <property type="entry name" value="Beach"/>
    <property type="match status" value="1"/>
</dbReference>
<feature type="compositionally biased region" description="Polar residues" evidence="4">
    <location>
        <begin position="3689"/>
        <end position="3705"/>
    </location>
</feature>
<evidence type="ECO:0000259" key="6">
    <source>
        <dbReference type="PROSITE" id="PS51783"/>
    </source>
</evidence>
<evidence type="ECO:0000313" key="7">
    <source>
        <dbReference type="EMBL" id="CAD7002917.1"/>
    </source>
</evidence>
<keyword evidence="1 3" id="KW-0853">WD repeat</keyword>
<dbReference type="OrthoDB" id="26681at2759"/>
<dbReference type="InterPro" id="IPR036322">
    <property type="entry name" value="WD40_repeat_dom_sf"/>
</dbReference>
<evidence type="ECO:0000259" key="5">
    <source>
        <dbReference type="PROSITE" id="PS50197"/>
    </source>
</evidence>
<dbReference type="FunFam" id="1.10.1540.10:FF:000001">
    <property type="entry name" value="neurobeachin isoform X1"/>
    <property type="match status" value="1"/>
</dbReference>
<dbReference type="SMART" id="SM00320">
    <property type="entry name" value="WD40"/>
    <property type="match status" value="4"/>
</dbReference>
<feature type="compositionally biased region" description="Polar residues" evidence="4">
    <location>
        <begin position="1300"/>
        <end position="1321"/>
    </location>
</feature>
<dbReference type="InterPro" id="IPR023362">
    <property type="entry name" value="PH-BEACH_dom"/>
</dbReference>
<dbReference type="InterPro" id="IPR019775">
    <property type="entry name" value="WD40_repeat_CS"/>
</dbReference>
<dbReference type="EMBL" id="CAJHJT010000034">
    <property type="protein sequence ID" value="CAD7002917.1"/>
    <property type="molecule type" value="Genomic_DNA"/>
</dbReference>